<comment type="caution">
    <text evidence="1">The sequence shown here is derived from an EMBL/GenBank/DDBJ whole genome shotgun (WGS) entry which is preliminary data.</text>
</comment>
<proteinExistence type="predicted"/>
<sequence length="41" mass="4682">MAMSNSCSSYFNLYHLPSSVTHKVSTLFPNVDQNFQAHHLQ</sequence>
<gene>
    <name evidence="1" type="ORF">CEPIT_LOCUS15339</name>
</gene>
<evidence type="ECO:0000313" key="2">
    <source>
        <dbReference type="Proteomes" id="UP001152523"/>
    </source>
</evidence>
<evidence type="ECO:0000313" key="1">
    <source>
        <dbReference type="EMBL" id="CAH9100564.1"/>
    </source>
</evidence>
<dbReference type="AlphaFoldDB" id="A0AAV0DG01"/>
<dbReference type="Proteomes" id="UP001152523">
    <property type="component" value="Unassembled WGS sequence"/>
</dbReference>
<keyword evidence="2" id="KW-1185">Reference proteome</keyword>
<accession>A0AAV0DG01</accession>
<protein>
    <submittedName>
        <fullName evidence="1">Uncharacterized protein</fullName>
    </submittedName>
</protein>
<dbReference type="EMBL" id="CAMAPF010000108">
    <property type="protein sequence ID" value="CAH9100564.1"/>
    <property type="molecule type" value="Genomic_DNA"/>
</dbReference>
<name>A0AAV0DG01_9ASTE</name>
<reference evidence="1" key="1">
    <citation type="submission" date="2022-07" db="EMBL/GenBank/DDBJ databases">
        <authorList>
            <person name="Macas J."/>
            <person name="Novak P."/>
            <person name="Neumann P."/>
        </authorList>
    </citation>
    <scope>NUCLEOTIDE SEQUENCE</scope>
</reference>
<organism evidence="1 2">
    <name type="scientific">Cuscuta epithymum</name>
    <dbReference type="NCBI Taxonomy" id="186058"/>
    <lineage>
        <taxon>Eukaryota</taxon>
        <taxon>Viridiplantae</taxon>
        <taxon>Streptophyta</taxon>
        <taxon>Embryophyta</taxon>
        <taxon>Tracheophyta</taxon>
        <taxon>Spermatophyta</taxon>
        <taxon>Magnoliopsida</taxon>
        <taxon>eudicotyledons</taxon>
        <taxon>Gunneridae</taxon>
        <taxon>Pentapetalae</taxon>
        <taxon>asterids</taxon>
        <taxon>lamiids</taxon>
        <taxon>Solanales</taxon>
        <taxon>Convolvulaceae</taxon>
        <taxon>Cuscuteae</taxon>
        <taxon>Cuscuta</taxon>
        <taxon>Cuscuta subgen. Cuscuta</taxon>
    </lineage>
</organism>